<gene>
    <name evidence="1" type="ORF">MCOR_44918</name>
</gene>
<dbReference type="InterPro" id="IPR050951">
    <property type="entry name" value="Retrovirus_Pol_polyprotein"/>
</dbReference>
<evidence type="ECO:0008006" key="3">
    <source>
        <dbReference type="Google" id="ProtNLM"/>
    </source>
</evidence>
<reference evidence="1 2" key="1">
    <citation type="submission" date="2020-06" db="EMBL/GenBank/DDBJ databases">
        <authorList>
            <person name="Li R."/>
            <person name="Bekaert M."/>
        </authorList>
    </citation>
    <scope>NUCLEOTIDE SEQUENCE [LARGE SCALE GENOMIC DNA]</scope>
    <source>
        <strain evidence="2">wild</strain>
    </source>
</reference>
<dbReference type="EMBL" id="CACVKT020007923">
    <property type="protein sequence ID" value="CAC5411877.1"/>
    <property type="molecule type" value="Genomic_DNA"/>
</dbReference>
<dbReference type="Gene3D" id="3.10.10.10">
    <property type="entry name" value="HIV Type 1 Reverse Transcriptase, subunit A, domain 1"/>
    <property type="match status" value="1"/>
</dbReference>
<dbReference type="SUPFAM" id="SSF56672">
    <property type="entry name" value="DNA/RNA polymerases"/>
    <property type="match status" value="1"/>
</dbReference>
<dbReference type="Proteomes" id="UP000507470">
    <property type="component" value="Unassembled WGS sequence"/>
</dbReference>
<accession>A0A6J8DVW8</accession>
<evidence type="ECO:0000313" key="2">
    <source>
        <dbReference type="Proteomes" id="UP000507470"/>
    </source>
</evidence>
<proteinExistence type="predicted"/>
<organism evidence="1 2">
    <name type="scientific">Mytilus coruscus</name>
    <name type="common">Sea mussel</name>
    <dbReference type="NCBI Taxonomy" id="42192"/>
    <lineage>
        <taxon>Eukaryota</taxon>
        <taxon>Metazoa</taxon>
        <taxon>Spiralia</taxon>
        <taxon>Lophotrochozoa</taxon>
        <taxon>Mollusca</taxon>
        <taxon>Bivalvia</taxon>
        <taxon>Autobranchia</taxon>
        <taxon>Pteriomorphia</taxon>
        <taxon>Mytilida</taxon>
        <taxon>Mytiloidea</taxon>
        <taxon>Mytilidae</taxon>
        <taxon>Mytilinae</taxon>
        <taxon>Mytilus</taxon>
    </lineage>
</organism>
<dbReference type="OrthoDB" id="8962596at2759"/>
<dbReference type="AlphaFoldDB" id="A0A6J8DVW8"/>
<dbReference type="InterPro" id="IPR043502">
    <property type="entry name" value="DNA/RNA_pol_sf"/>
</dbReference>
<keyword evidence="2" id="KW-1185">Reference proteome</keyword>
<protein>
    <recommendedName>
        <fullName evidence="3">Reverse transcriptase domain-containing protein</fullName>
    </recommendedName>
</protein>
<dbReference type="PANTHER" id="PTHR37984">
    <property type="entry name" value="PROTEIN CBG26694"/>
    <property type="match status" value="1"/>
</dbReference>
<sequence length="318" mass="36709">MFMINDVGMCSLTRDIKGMTHNKPNRNRKGEIISREIIKMVKEDILITRKRIWSGEQSSEDIGLTDLVEHIINTDNHPPVRQGPRRIPRARIKDADAEIQKTVKQDIIEPSTSPCNSNIVLVKKSDDSWRFCIDFRANPEGQLARWFEVLASYDFKIEHRAGRSHNNACILAFIKNVLNVLVQKVSESSRNVQDVSTQTKGLNNSQNEKDNPVKEIYFENVSESQLSEDVISKIIQWKIDEVKPNWADVSHMSPDVEFYWSRLNSLILVNGILYRKWESYNGKHYDLHFVLQANFKKVRVEVHNTVTGGHLGEQPLIF</sequence>
<dbReference type="PANTHER" id="PTHR37984:SF5">
    <property type="entry name" value="PROTEIN NYNRIN-LIKE"/>
    <property type="match status" value="1"/>
</dbReference>
<name>A0A6J8DVW8_MYTCO</name>
<evidence type="ECO:0000313" key="1">
    <source>
        <dbReference type="EMBL" id="CAC5411877.1"/>
    </source>
</evidence>